<keyword evidence="3 12" id="KW-0444">Lipid biosynthesis</keyword>
<comment type="subcellular location">
    <subcellularLocation>
        <location evidence="1">Membrane</location>
        <topology evidence="1">Multi-pass membrane protein</topology>
    </subcellularLocation>
</comment>
<evidence type="ECO:0000256" key="7">
    <source>
        <dbReference type="ARBA" id="ARBA00022989"/>
    </source>
</evidence>
<sequence length="352" mass="40920">MNMLSLFHTHKSTILEKYPKIISYIPCVDRPFFNIYLWDYFNRWTTLITKGRYVPNEFYFVPGELPLSDIKHVIAAIATYYVVIFGGRAVLKNSEPFKLNFLFQLHNLFLTCASLLLLVLMIEQIIPIIVNHGLFYAMCNIGTWTQPLVTLYYMNYLLKYVEFIDTLFLVLKHKKLSFLHTYHHGATALLCFTQMTGSSTLSWVPITLNLAVHVLMYWYYFLAARGIRVWWKEWVTRCQIIQFILDIGFIYFAVYMKVAHDYFPSLPHYGGCSASTAAAISGCAIISSYLFLFIAFYIEVYRRKNTKKSRVVKRVRGGVAARVNEYVNVDVKNVATPSPSPKPKNKKKSFMR</sequence>
<organism evidence="13 14">
    <name type="scientific">Eremothecium cymbalariae (strain CBS 270.75 / DBVPG 7215 / KCTC 17166 / NRRL Y-17582)</name>
    <name type="common">Yeast</name>
    <dbReference type="NCBI Taxonomy" id="931890"/>
    <lineage>
        <taxon>Eukaryota</taxon>
        <taxon>Fungi</taxon>
        <taxon>Dikarya</taxon>
        <taxon>Ascomycota</taxon>
        <taxon>Saccharomycotina</taxon>
        <taxon>Saccharomycetes</taxon>
        <taxon>Saccharomycetales</taxon>
        <taxon>Saccharomycetaceae</taxon>
        <taxon>Eremothecium</taxon>
    </lineage>
</organism>
<evidence type="ECO:0000256" key="5">
    <source>
        <dbReference type="ARBA" id="ARBA00022692"/>
    </source>
</evidence>
<dbReference type="GO" id="GO:0019367">
    <property type="term" value="P:fatty acid elongation, saturated fatty acid"/>
    <property type="evidence" value="ECO:0007669"/>
    <property type="project" value="TreeGrafter"/>
</dbReference>
<dbReference type="PANTHER" id="PTHR11157">
    <property type="entry name" value="FATTY ACID ACYL TRANSFERASE-RELATED"/>
    <property type="match status" value="1"/>
</dbReference>
<keyword evidence="5 12" id="KW-0812">Transmembrane</keyword>
<evidence type="ECO:0000256" key="1">
    <source>
        <dbReference type="ARBA" id="ARBA00004141"/>
    </source>
</evidence>
<evidence type="ECO:0000256" key="2">
    <source>
        <dbReference type="ARBA" id="ARBA00007263"/>
    </source>
</evidence>
<protein>
    <recommendedName>
        <fullName evidence="12">Elongation of fatty acids protein</fullName>
        <ecNumber evidence="12">2.3.1.-</ecNumber>
    </recommendedName>
</protein>
<keyword evidence="9 12" id="KW-0472">Membrane</keyword>
<dbReference type="GO" id="GO:0034626">
    <property type="term" value="P:fatty acid elongation, polyunsaturated fatty acid"/>
    <property type="evidence" value="ECO:0007669"/>
    <property type="project" value="TreeGrafter"/>
</dbReference>
<evidence type="ECO:0000256" key="8">
    <source>
        <dbReference type="ARBA" id="ARBA00023098"/>
    </source>
</evidence>
<keyword evidence="14" id="KW-1185">Reference proteome</keyword>
<evidence type="ECO:0000256" key="4">
    <source>
        <dbReference type="ARBA" id="ARBA00022679"/>
    </source>
</evidence>
<comment type="catalytic activity">
    <reaction evidence="12">
        <text>an acyl-CoA + malonyl-CoA + H(+) = a 3-oxoacyl-CoA + CO2 + CoA</text>
        <dbReference type="Rhea" id="RHEA:50252"/>
        <dbReference type="ChEBI" id="CHEBI:15378"/>
        <dbReference type="ChEBI" id="CHEBI:16526"/>
        <dbReference type="ChEBI" id="CHEBI:57287"/>
        <dbReference type="ChEBI" id="CHEBI:57384"/>
        <dbReference type="ChEBI" id="CHEBI:58342"/>
        <dbReference type="ChEBI" id="CHEBI:90726"/>
    </reaction>
    <physiologicalReaction direction="left-to-right" evidence="12">
        <dbReference type="Rhea" id="RHEA:50253"/>
    </physiologicalReaction>
</comment>
<evidence type="ECO:0000256" key="10">
    <source>
        <dbReference type="ARBA" id="ARBA00023160"/>
    </source>
</evidence>
<evidence type="ECO:0000256" key="6">
    <source>
        <dbReference type="ARBA" id="ARBA00022832"/>
    </source>
</evidence>
<dbReference type="FunCoup" id="G8JX54">
    <property type="interactions" value="610"/>
</dbReference>
<dbReference type="AlphaFoldDB" id="G8JX54"/>
<dbReference type="EC" id="2.3.1.-" evidence="12"/>
<dbReference type="eggNOG" id="KOG3071">
    <property type="taxonomic scope" value="Eukaryota"/>
</dbReference>
<dbReference type="STRING" id="931890.G8JX54"/>
<dbReference type="GeneID" id="11472700"/>
<dbReference type="HOGENOM" id="CLU_048483_6_1_1"/>
<evidence type="ECO:0000256" key="3">
    <source>
        <dbReference type="ARBA" id="ARBA00022516"/>
    </source>
</evidence>
<evidence type="ECO:0000313" key="14">
    <source>
        <dbReference type="Proteomes" id="UP000006790"/>
    </source>
</evidence>
<evidence type="ECO:0000256" key="12">
    <source>
        <dbReference type="RuleBase" id="RU361115"/>
    </source>
</evidence>
<accession>G8JX54</accession>
<evidence type="ECO:0000256" key="9">
    <source>
        <dbReference type="ARBA" id="ARBA00023136"/>
    </source>
</evidence>
<comment type="catalytic activity">
    <reaction evidence="11">
        <text>a very-long-chain acyl-CoA + malonyl-CoA + H(+) = a very-long-chain 3-oxoacyl-CoA + CO2 + CoA</text>
        <dbReference type="Rhea" id="RHEA:32727"/>
        <dbReference type="ChEBI" id="CHEBI:15378"/>
        <dbReference type="ChEBI" id="CHEBI:16526"/>
        <dbReference type="ChEBI" id="CHEBI:57287"/>
        <dbReference type="ChEBI" id="CHEBI:57384"/>
        <dbReference type="ChEBI" id="CHEBI:90725"/>
        <dbReference type="ChEBI" id="CHEBI:90736"/>
        <dbReference type="EC" id="2.3.1.199"/>
    </reaction>
</comment>
<name>G8JX54_ERECY</name>
<dbReference type="GO" id="GO:0009922">
    <property type="term" value="F:fatty acid elongase activity"/>
    <property type="evidence" value="ECO:0007669"/>
    <property type="project" value="UniProtKB-EC"/>
</dbReference>
<dbReference type="EMBL" id="CP002504">
    <property type="protein sequence ID" value="AET41428.1"/>
    <property type="molecule type" value="Genomic_DNA"/>
</dbReference>
<dbReference type="PANTHER" id="PTHR11157:SF134">
    <property type="entry name" value="ELONGATION OF FATTY ACIDS PROTEIN 1-RELATED"/>
    <property type="match status" value="1"/>
</dbReference>
<gene>
    <name evidence="13" type="ordered locus">Ecym_8137</name>
</gene>
<dbReference type="Proteomes" id="UP000006790">
    <property type="component" value="Chromosome 8"/>
</dbReference>
<dbReference type="GO" id="GO:0030148">
    <property type="term" value="P:sphingolipid biosynthetic process"/>
    <property type="evidence" value="ECO:0007669"/>
    <property type="project" value="TreeGrafter"/>
</dbReference>
<comment type="similarity">
    <text evidence="2 12">Belongs to the ELO family.</text>
</comment>
<keyword evidence="10 12" id="KW-0275">Fatty acid biosynthesis</keyword>
<feature type="transmembrane region" description="Helical" evidence="12">
    <location>
        <begin position="276"/>
        <end position="298"/>
    </location>
</feature>
<dbReference type="OrthoDB" id="434092at2759"/>
<feature type="transmembrane region" description="Helical" evidence="12">
    <location>
        <begin position="203"/>
        <end position="222"/>
    </location>
</feature>
<reference evidence="14" key="1">
    <citation type="journal article" date="2012" name="G3 (Bethesda)">
        <title>Pichia sorbitophila, an interspecies yeast hybrid reveals early steps of genome resolution following polyploidization.</title>
        <authorList>
            <person name="Leh Louis V."/>
            <person name="Despons L."/>
            <person name="Friedrich A."/>
            <person name="Martin T."/>
            <person name="Durrens P."/>
            <person name="Casaregola S."/>
            <person name="Neuveglise C."/>
            <person name="Fairhead C."/>
            <person name="Marck C."/>
            <person name="Cruz J.A."/>
            <person name="Straub M.L."/>
            <person name="Kugler V."/>
            <person name="Sacerdot C."/>
            <person name="Uzunov Z."/>
            <person name="Thierry A."/>
            <person name="Weiss S."/>
            <person name="Bleykasten C."/>
            <person name="De Montigny J."/>
            <person name="Jacques N."/>
            <person name="Jung P."/>
            <person name="Lemaire M."/>
            <person name="Mallet S."/>
            <person name="Morel G."/>
            <person name="Richard G.F."/>
            <person name="Sarkar A."/>
            <person name="Savel G."/>
            <person name="Schacherer J."/>
            <person name="Seret M.L."/>
            <person name="Talla E."/>
            <person name="Samson G."/>
            <person name="Jubin C."/>
            <person name="Poulain J."/>
            <person name="Vacherie B."/>
            <person name="Barbe V."/>
            <person name="Pelletier E."/>
            <person name="Sherman D.J."/>
            <person name="Westhof E."/>
            <person name="Weissenbach J."/>
            <person name="Baret P.V."/>
            <person name="Wincker P."/>
            <person name="Gaillardin C."/>
            <person name="Dujon B."/>
            <person name="Souciet J.L."/>
        </authorList>
    </citation>
    <scope>NUCLEOTIDE SEQUENCE [LARGE SCALE GENOMIC DNA]</scope>
    <source>
        <strain evidence="14">CBS 270.75 / DBVPG 7215 / KCTC 17166 / NRRL Y-17582</strain>
    </source>
</reference>
<dbReference type="PROSITE" id="PS01188">
    <property type="entry name" value="ELO"/>
    <property type="match status" value="1"/>
</dbReference>
<dbReference type="GO" id="GO:0005789">
    <property type="term" value="C:endoplasmic reticulum membrane"/>
    <property type="evidence" value="ECO:0007669"/>
    <property type="project" value="TreeGrafter"/>
</dbReference>
<keyword evidence="8 12" id="KW-0443">Lipid metabolism</keyword>
<dbReference type="RefSeq" id="XP_003648245.1">
    <property type="nucleotide sequence ID" value="XM_003648197.1"/>
</dbReference>
<feature type="transmembrane region" description="Helical" evidence="12">
    <location>
        <begin position="234"/>
        <end position="256"/>
    </location>
</feature>
<keyword evidence="7 12" id="KW-1133">Transmembrane helix</keyword>
<keyword evidence="4 12" id="KW-0808">Transferase</keyword>
<evidence type="ECO:0000313" key="13">
    <source>
        <dbReference type="EMBL" id="AET41428.1"/>
    </source>
</evidence>
<dbReference type="GO" id="GO:0034625">
    <property type="term" value="P:fatty acid elongation, monounsaturated fatty acid"/>
    <property type="evidence" value="ECO:0007669"/>
    <property type="project" value="TreeGrafter"/>
</dbReference>
<dbReference type="GO" id="GO:0042761">
    <property type="term" value="P:very long-chain fatty acid biosynthetic process"/>
    <property type="evidence" value="ECO:0007669"/>
    <property type="project" value="TreeGrafter"/>
</dbReference>
<evidence type="ECO:0000256" key="11">
    <source>
        <dbReference type="ARBA" id="ARBA00047375"/>
    </source>
</evidence>
<proteinExistence type="inferred from homology"/>
<feature type="transmembrane region" description="Helical" evidence="12">
    <location>
        <begin position="103"/>
        <end position="122"/>
    </location>
</feature>
<dbReference type="OMA" id="MQANWSK"/>
<dbReference type="InterPro" id="IPR002076">
    <property type="entry name" value="ELO_fam"/>
</dbReference>
<dbReference type="Pfam" id="PF01151">
    <property type="entry name" value="ELO"/>
    <property type="match status" value="1"/>
</dbReference>
<dbReference type="InParanoid" id="G8JX54"/>
<dbReference type="KEGG" id="erc:Ecym_8137"/>
<keyword evidence="6 12" id="KW-0276">Fatty acid metabolism</keyword>
<dbReference type="InterPro" id="IPR030457">
    <property type="entry name" value="ELO_CS"/>
</dbReference>
<feature type="transmembrane region" description="Helical" evidence="12">
    <location>
        <begin position="73"/>
        <end position="91"/>
    </location>
</feature>